<dbReference type="RefSeq" id="WP_136990615.1">
    <property type="nucleotide sequence ID" value="NZ_SZPQ01000018.1"/>
</dbReference>
<accession>A0ABY2SJD6</accession>
<comment type="caution">
    <text evidence="1">The sequence shown here is derived from an EMBL/GenBank/DDBJ whole genome shotgun (WGS) entry which is preliminary data.</text>
</comment>
<reference evidence="1 2" key="1">
    <citation type="submission" date="2019-04" db="EMBL/GenBank/DDBJ databases">
        <authorList>
            <person name="Li M."/>
            <person name="Gao C."/>
        </authorList>
    </citation>
    <scope>NUCLEOTIDE SEQUENCE [LARGE SCALE GENOMIC DNA]</scope>
    <source>
        <strain evidence="1 2">BGMRC 2031</strain>
    </source>
</reference>
<dbReference type="EMBL" id="SZPQ01000018">
    <property type="protein sequence ID" value="TKI05610.1"/>
    <property type="molecule type" value="Genomic_DNA"/>
</dbReference>
<sequence length="317" mass="34358">MFILQNKLANNGPPADAPPETKPAASAPLTGLHLTNAGNTPADIFYRIPAIAETVAGYLKEPDYSRFAAALAPSALRSSKEMLAALENRRYAVAALRMHERQLYIGLMAGRECFRALLKDVVIIDESLSRQPPFTPFPLGAISVGCLIADTACPAVGAKYLMCCDGDDIAAHLTDKHAMARAMLRWRRDLAARGDAFGRMLAGGNGFIVPLSSERPLFLGLRLYRTEVCQEGLSALLATADGLFRQEAPPAGYGIALAATRLLESLKQCPPPSLTVRQIDETAGRYRLLLEAGKDIRCQNSGRRLYHRLNTTTPASH</sequence>
<keyword evidence="2" id="KW-1185">Reference proteome</keyword>
<evidence type="ECO:0000313" key="1">
    <source>
        <dbReference type="EMBL" id="TKI05610.1"/>
    </source>
</evidence>
<organism evidence="1 2">
    <name type="scientific">Martelella alba</name>
    <dbReference type="NCBI Taxonomy" id="2590451"/>
    <lineage>
        <taxon>Bacteria</taxon>
        <taxon>Pseudomonadati</taxon>
        <taxon>Pseudomonadota</taxon>
        <taxon>Alphaproteobacteria</taxon>
        <taxon>Hyphomicrobiales</taxon>
        <taxon>Aurantimonadaceae</taxon>
        <taxon>Martelella</taxon>
    </lineage>
</organism>
<proteinExistence type="predicted"/>
<evidence type="ECO:0000313" key="2">
    <source>
        <dbReference type="Proteomes" id="UP000305202"/>
    </source>
</evidence>
<dbReference type="Proteomes" id="UP000305202">
    <property type="component" value="Unassembled WGS sequence"/>
</dbReference>
<gene>
    <name evidence="1" type="ORF">FCN80_13130</name>
</gene>
<protein>
    <submittedName>
        <fullName evidence="1">Uncharacterized protein</fullName>
    </submittedName>
</protein>
<name>A0ABY2SJD6_9HYPH</name>